<dbReference type="OrthoDB" id="900053at2"/>
<gene>
    <name evidence="3" type="ORF">TSYNT_744</name>
</gene>
<evidence type="ECO:0000259" key="2">
    <source>
        <dbReference type="PROSITE" id="PS51272"/>
    </source>
</evidence>
<dbReference type="PROSITE" id="PS51272">
    <property type="entry name" value="SLH"/>
    <property type="match status" value="3"/>
</dbReference>
<dbReference type="STRING" id="224999.GCA_001485475_01041"/>
<dbReference type="AlphaFoldDB" id="A0A0U9HDY0"/>
<accession>A0A0U9HDY0</accession>
<evidence type="ECO:0000313" key="4">
    <source>
        <dbReference type="Proteomes" id="UP000062160"/>
    </source>
</evidence>
<dbReference type="EMBL" id="DF977001">
    <property type="protein sequence ID" value="GAQ25026.1"/>
    <property type="molecule type" value="Genomic_DNA"/>
</dbReference>
<dbReference type="RefSeq" id="WP_083497663.1">
    <property type="nucleotide sequence ID" value="NZ_DF977001.1"/>
</dbReference>
<organism evidence="3">
    <name type="scientific">Tepidanaerobacter syntrophicus</name>
    <dbReference type="NCBI Taxonomy" id="224999"/>
    <lineage>
        <taxon>Bacteria</taxon>
        <taxon>Bacillati</taxon>
        <taxon>Bacillota</taxon>
        <taxon>Clostridia</taxon>
        <taxon>Thermosediminibacterales</taxon>
        <taxon>Tepidanaerobacteraceae</taxon>
        <taxon>Tepidanaerobacter</taxon>
    </lineage>
</organism>
<feature type="domain" description="SLH" evidence="2">
    <location>
        <begin position="108"/>
        <end position="160"/>
    </location>
</feature>
<evidence type="ECO:0000256" key="1">
    <source>
        <dbReference type="ARBA" id="ARBA00022737"/>
    </source>
</evidence>
<name>A0A0U9HDY0_9FIRM</name>
<feature type="domain" description="SLH" evidence="2">
    <location>
        <begin position="40"/>
        <end position="103"/>
    </location>
</feature>
<sequence length="160" mass="17612">MSRGITTGTAEGIFSPQEQLTRSQYLVMLMRAYGIEPDAQPKDNFLDAGSTYYTGYLAAAKRLNITKGIGSNLFAPERPITRQEMFTLLYNTLKELGELPVGTTGTTLESFRDADKVAPWAKEAMEYLAKTGMVRGSDGLLTPESIATRAEMAQVLYNLL</sequence>
<dbReference type="Pfam" id="PF00395">
    <property type="entry name" value="SLH"/>
    <property type="match status" value="3"/>
</dbReference>
<keyword evidence="1" id="KW-0677">Repeat</keyword>
<keyword evidence="4" id="KW-1185">Reference proteome</keyword>
<dbReference type="Proteomes" id="UP000062160">
    <property type="component" value="Unassembled WGS sequence"/>
</dbReference>
<evidence type="ECO:0000313" key="3">
    <source>
        <dbReference type="EMBL" id="GAQ25026.1"/>
    </source>
</evidence>
<protein>
    <submittedName>
        <fullName evidence="3">S-layer homology domain-containing protein</fullName>
    </submittedName>
</protein>
<proteinExistence type="predicted"/>
<feature type="domain" description="SLH" evidence="2">
    <location>
        <begin position="1"/>
        <end position="39"/>
    </location>
</feature>
<reference evidence="3" key="1">
    <citation type="journal article" date="2016" name="Genome Announc.">
        <title>Draft Genome Sequence of the Syntrophic Lactate-Degrading Bacterium Tepidanaerobacter syntrophicus JLT.</title>
        <authorList>
            <person name="Matsuura N."/>
            <person name="Ohashi A."/>
            <person name="Tourlousse D.M."/>
            <person name="Sekiguchi Y."/>
        </authorList>
    </citation>
    <scope>NUCLEOTIDE SEQUENCE [LARGE SCALE GENOMIC DNA]</scope>
    <source>
        <strain evidence="3">JL</strain>
    </source>
</reference>
<dbReference type="InterPro" id="IPR001119">
    <property type="entry name" value="SLH_dom"/>
</dbReference>